<dbReference type="Pfam" id="PF20744">
    <property type="entry name" value="gp37_trimer"/>
    <property type="match status" value="2"/>
</dbReference>
<evidence type="ECO:0000256" key="10">
    <source>
        <dbReference type="ARBA" id="ARBA00035705"/>
    </source>
</evidence>
<keyword evidence="2" id="KW-0945">Host-virus interaction</keyword>
<keyword evidence="3" id="KW-0946">Virion</keyword>
<name>Q19CF5_9CAUD</name>
<comment type="subunit">
    <text evidence="9">Homotrimer. Interacts with the receptor-recognizing protein Gp38.</text>
</comment>
<evidence type="ECO:0000256" key="9">
    <source>
        <dbReference type="ARBA" id="ARBA00035669"/>
    </source>
</evidence>
<evidence type="ECO:0000256" key="5">
    <source>
        <dbReference type="ARBA" id="ARBA00022804"/>
    </source>
</evidence>
<comment type="subcellular location">
    <subcellularLocation>
        <location evidence="1">Virion</location>
    </subcellularLocation>
</comment>
<reference evidence="12 13" key="1">
    <citation type="submission" date="2006-05" db="EMBL/GenBank/DDBJ databases">
        <title>Comlete genome of Aeromonas salmonicida bacteriophage 25.</title>
        <authorList>
            <person name="Petrov V.M."/>
            <person name="Nolan J.M."/>
            <person name="Bertrand C."/>
            <person name="Krisch H.M."/>
            <person name="Karam J.D."/>
        </authorList>
    </citation>
    <scope>NUCLEOTIDE SEQUENCE [LARGE SCALE GENOMIC DNA]</scope>
</reference>
<evidence type="ECO:0000259" key="11">
    <source>
        <dbReference type="PROSITE" id="PS51688"/>
    </source>
</evidence>
<proteinExistence type="inferred from homology"/>
<keyword evidence="3" id="KW-1230">Viral tail fiber protein</keyword>
<evidence type="ECO:0000256" key="8">
    <source>
        <dbReference type="ARBA" id="ARBA00035637"/>
    </source>
</evidence>
<evidence type="ECO:0000256" key="3">
    <source>
        <dbReference type="ARBA" id="ARBA00022672"/>
    </source>
</evidence>
<comment type="similarity">
    <text evidence="8">Belongs to the S16-like long tail fiber protein Gp37 family.</text>
</comment>
<evidence type="ECO:0000256" key="4">
    <source>
        <dbReference type="ARBA" id="ARBA00022732"/>
    </source>
</evidence>
<evidence type="ECO:0000256" key="7">
    <source>
        <dbReference type="ARBA" id="ARBA00035610"/>
    </source>
</evidence>
<keyword evidence="5" id="KW-1161">Viral attachment to host cell</keyword>
<dbReference type="GO" id="GO:0098024">
    <property type="term" value="C:virus tail, fiber"/>
    <property type="evidence" value="ECO:0007669"/>
    <property type="project" value="UniProtKB-KW"/>
</dbReference>
<feature type="domain" description="Peptidase S74" evidence="11">
    <location>
        <begin position="1215"/>
        <end position="1305"/>
    </location>
</feature>
<sequence length="1305" mass="137516">MADLKVGTTIGGSPVWHQGNLALVPSGNAILYKGARIYSENDKPSANELQVVSRAGDTMTGMLNVETSTDYQLVLKSSVSGSALYSFSKGNTLQSYVGTDAAGDFKVAMTDANGSWAFDGLKIAKSNGDVSLKGALVSTNTGNFDIKYGSIQFIRANSSKNVYIGAPGGTDLVLGYAQDGMTTTKIRMDSAVYNRAGGLLISDTGLIQRSAMDNRYYNQTESDARFIRLNTNTATNGYLLSKSSDIGTPHNLSMGYSGFFRHNSQGGFSGLTINVSHPLASNGANARGITFDYGSIGYGMYTYAYDSAGTKLANRKIYTEADKPTPAEIGALAAGANAVSASKLQTARTISLTGGATGSVSFDGSANASIAVTITNNSHTHSDYVKKTGDTMSGNLSTPKVLLTDAQGAEANSVTRRDFVESTVTAAGKGVKDLTITLPAGAPATGYIPVMFRTNGTSDSFVFIDTSFNVGEHPMNNCSFIGNVRASGWSDGRSYAYGKFTIYSTSERAIHSIHAPFEDSFAYVVYVETRAFPITVRVDIGTTVTAHATDVTYGTSVFKVNGQVSGNTKTIVLGNFDKDSGTYNGSNRVYDTGYNPTPEAVGALPVNGNAVTASRLQTARLIAGVPFDGTSNISISATNVGAVNKTGDAMTGNLSVAADYLLVKKSSTFSGIRLRSTDVEAVAELLNDAGAITGAYGGNTETGRLNITRNNPGTGAYAYTYISCEPNGTVSSADAIVTILNPRSGTSQGTSENSLTRKDYVDEELSKKLNTAGGTVTGFLTLTSATNAMTIEASAGNSSYILGRTAGVSNWYVGRGGSSDDVTLHSYIHNNFLALKSDHVQLAKTLRAPGAVFSAEVEVNIGSGQRAAIIGGVTSGMMLRDSAGALKWYAYYEPTLNQYRIARYATGTYTDAPLIITATGETLLQRPRTQSGQELAVNALTRKDYVDGEIAKQVSKTGDTMTGTLIITKDANAITLNPAPNTASYILGQQGGVGSWYVGKGSPASNDVTLESYTHSTYISLSSDRINVNKNIVTSVAQSELANSLTRKDYVDGKLDKSGGVLSGSVTVVGATASSVTHNENGIHYKNSGLMRWNAYHDISNDSYSIIKYNTSGAYVGSAMSIDYSSLATTFSGALYTPTLTVGGGNIDINHGGTNQMLQFHHPGVAAAMIYQSSSNLLFCQGNGAWDNTNTWLVLNNSGAAFNGIVAAPDFNVTSDRRLKSNFKAIDNPLSKVEQLTGQIYDKKLKDGGIVSEVGLIAQHVQKVQPMSVREGDDGMLSISPSGIIALLVEAVKELSERIKVLESK</sequence>
<evidence type="ECO:0000256" key="6">
    <source>
        <dbReference type="ARBA" id="ARBA00033188"/>
    </source>
</evidence>
<dbReference type="KEGG" id="vg:4156372"/>
<dbReference type="Gene3D" id="6.20.80.10">
    <property type="match status" value="2"/>
</dbReference>
<keyword evidence="13" id="KW-1185">Reference proteome</keyword>
<dbReference type="Proteomes" id="UP000006653">
    <property type="component" value="Segment"/>
</dbReference>
<keyword evidence="5" id="KW-1160">Virus entry into host cell</keyword>
<dbReference type="RefSeq" id="YP_656446.1">
    <property type="nucleotide sequence ID" value="NC_008208.1"/>
</dbReference>
<dbReference type="InterPro" id="IPR048388">
    <property type="entry name" value="Gp37_trimer"/>
</dbReference>
<evidence type="ECO:0000313" key="12">
    <source>
        <dbReference type="EMBL" id="ABF72770.1"/>
    </source>
</evidence>
<gene>
    <name evidence="12" type="primary">36</name>
    <name evidence="12" type="ORF">PHG25ORF211w</name>
</gene>
<protein>
    <recommendedName>
        <fullName evidence="10">Long tail fiber protein Gp37</fullName>
    </recommendedName>
    <alternativeName>
        <fullName evidence="6">Receptor-recognizing protein</fullName>
    </alternativeName>
</protein>
<evidence type="ECO:0000313" key="13">
    <source>
        <dbReference type="Proteomes" id="UP000006653"/>
    </source>
</evidence>
<organism evidence="12 13">
    <name type="scientific">Aeromonas phage 25</name>
    <dbReference type="NCBI Taxonomy" id="2911441"/>
    <lineage>
        <taxon>Viruses</taxon>
        <taxon>Duplodnaviria</taxon>
        <taxon>Heunggongvirae</taxon>
        <taxon>Uroviricota</taxon>
        <taxon>Caudoviricetes</taxon>
        <taxon>Pantevenvirales</taxon>
        <taxon>Straboviridae</taxon>
        <taxon>Tulanevirus</taxon>
        <taxon>Tulanevirus bteighttwo</taxon>
    </lineage>
</organism>
<dbReference type="Pfam" id="PF13884">
    <property type="entry name" value="Peptidase_S74"/>
    <property type="match status" value="1"/>
</dbReference>
<comment type="function">
    <text evidence="7">The C-terminal chaperone protein mediates homotrimerization and proper folding of the catalytic trimer.</text>
</comment>
<dbReference type="InterPro" id="IPR030392">
    <property type="entry name" value="S74_ICA"/>
</dbReference>
<evidence type="ECO:0000256" key="2">
    <source>
        <dbReference type="ARBA" id="ARBA00022581"/>
    </source>
</evidence>
<dbReference type="PROSITE" id="PS51688">
    <property type="entry name" value="ICA"/>
    <property type="match status" value="1"/>
</dbReference>
<dbReference type="GeneID" id="4156372"/>
<accession>Q19CF5</accession>
<evidence type="ECO:0000256" key="1">
    <source>
        <dbReference type="ARBA" id="ARBA00004328"/>
    </source>
</evidence>
<keyword evidence="4" id="KW-1227">Viral tail protein</keyword>
<dbReference type="GO" id="GO:0019062">
    <property type="term" value="P:virion attachment to host cell"/>
    <property type="evidence" value="ECO:0007669"/>
    <property type="project" value="UniProtKB-KW"/>
</dbReference>
<dbReference type="EMBL" id="DQ529280">
    <property type="protein sequence ID" value="ABF72770.1"/>
    <property type="molecule type" value="Genomic_DNA"/>
</dbReference>